<sequence length="698" mass="76986">MVENSTFDVQVISSTTIFPESKQRSPSTIPLSIIDCTVSYFARCAAIWFYDPPSSPKAGLSSSHLQAALSKTLNSYPQWCGRLSYTAHKANAGHNERYRRVHLTFDAPTDLGIPFVTATSPKILSDFLPDTASRRSGKKAWDGFELPTDGLYPSVPLSLNNDRTPPDAPNVVVQLTTFACGSTALAIAITHSLADAQTLSQFSKDFSMVSRAILNSEPLPNLSPIFDPQRLDAFAAGDIDAETPDPALLEKARKLPCHRYDNYIHVPNQPWPVHNPPGFDTVSHFPLSPTDPLPWDEYDAKAPVSHRVLHFSASEIQHIFTQATSSQEAAKISKLDALLAHVWTRINAARNLEPGTTTYLDMTFGLRPRIIPSLPNNFIGSPIMNAAIPTTIPTSSMPPSLPAVASTIRNTLKEFTPEKIAAQLHDLAFEVSPQRIWRCFLGKRHIILTTWLYLGLDEVDFVGEKGGKVRYVWPIMPAIDGLVDVLETVGEKGDKGGHWSRNGVDVSVYLEEGAMKRLLKDERLWGANPIPSPPISFLLPGKRDHLCEITLSSKLNVLPGGNLGISLWQAVREHVHNLLAAFRLRMDGPKQEDSVNYQLPTEGDTEEPETKSAVVRSGTKLSKVDTGRGSPEERDDHVEYSQFLGEQGLGPLVDDDGVGKAEVLHHECLPWHQRTDPKEVVERLRDLGVAFGPVRCRG</sequence>
<proteinExistence type="inferred from homology"/>
<dbReference type="GeneID" id="41983046"/>
<dbReference type="PANTHER" id="PTHR31623">
    <property type="entry name" value="F21J9.9"/>
    <property type="match status" value="1"/>
</dbReference>
<organism evidence="4 5">
    <name type="scientific">Lachnellula hyalina</name>
    <dbReference type="NCBI Taxonomy" id="1316788"/>
    <lineage>
        <taxon>Eukaryota</taxon>
        <taxon>Fungi</taxon>
        <taxon>Dikarya</taxon>
        <taxon>Ascomycota</taxon>
        <taxon>Pezizomycotina</taxon>
        <taxon>Leotiomycetes</taxon>
        <taxon>Helotiales</taxon>
        <taxon>Lachnaceae</taxon>
        <taxon>Lachnellula</taxon>
    </lineage>
</organism>
<dbReference type="Proteomes" id="UP000431533">
    <property type="component" value="Unassembled WGS sequence"/>
</dbReference>
<dbReference type="EMBL" id="QGMH01000031">
    <property type="protein sequence ID" value="TVY28392.1"/>
    <property type="molecule type" value="Genomic_DNA"/>
</dbReference>
<dbReference type="RefSeq" id="XP_031007180.1">
    <property type="nucleotide sequence ID" value="XM_031147822.1"/>
</dbReference>
<evidence type="ECO:0000256" key="2">
    <source>
        <dbReference type="ARBA" id="ARBA00022679"/>
    </source>
</evidence>
<evidence type="ECO:0000256" key="3">
    <source>
        <dbReference type="SAM" id="MobiDB-lite"/>
    </source>
</evidence>
<gene>
    <name evidence="4" type="primary">AHT1</name>
    <name evidence="4" type="ORF">LHYA1_G002848</name>
</gene>
<dbReference type="GO" id="GO:0016740">
    <property type="term" value="F:transferase activity"/>
    <property type="evidence" value="ECO:0007669"/>
    <property type="project" value="UniProtKB-KW"/>
</dbReference>
<dbReference type="PANTHER" id="PTHR31623:SF17">
    <property type="entry name" value="F21J9.9"/>
    <property type="match status" value="1"/>
</dbReference>
<keyword evidence="2 4" id="KW-0808">Transferase</keyword>
<accession>A0A8H8U006</accession>
<protein>
    <submittedName>
        <fullName evidence="4">Agmatine hydroxycinnamoyltransferase</fullName>
    </submittedName>
</protein>
<name>A0A8H8U006_9HELO</name>
<evidence type="ECO:0000313" key="4">
    <source>
        <dbReference type="EMBL" id="TVY28392.1"/>
    </source>
</evidence>
<dbReference type="AlphaFoldDB" id="A0A8H8U006"/>
<dbReference type="InterPro" id="IPR023213">
    <property type="entry name" value="CAT-like_dom_sf"/>
</dbReference>
<dbReference type="OrthoDB" id="444127at2759"/>
<dbReference type="Pfam" id="PF02458">
    <property type="entry name" value="Transferase"/>
    <property type="match status" value="1"/>
</dbReference>
<dbReference type="Gene3D" id="3.30.559.10">
    <property type="entry name" value="Chloramphenicol acetyltransferase-like domain"/>
    <property type="match status" value="2"/>
</dbReference>
<evidence type="ECO:0000313" key="5">
    <source>
        <dbReference type="Proteomes" id="UP000431533"/>
    </source>
</evidence>
<keyword evidence="5" id="KW-1185">Reference proteome</keyword>
<comment type="caution">
    <text evidence="4">The sequence shown here is derived from an EMBL/GenBank/DDBJ whole genome shotgun (WGS) entry which is preliminary data.</text>
</comment>
<feature type="compositionally biased region" description="Basic and acidic residues" evidence="3">
    <location>
        <begin position="622"/>
        <end position="636"/>
    </location>
</feature>
<evidence type="ECO:0000256" key="1">
    <source>
        <dbReference type="ARBA" id="ARBA00009861"/>
    </source>
</evidence>
<comment type="similarity">
    <text evidence="1">Belongs to the plant acyltransferase family.</text>
</comment>
<feature type="region of interest" description="Disordered" evidence="3">
    <location>
        <begin position="591"/>
        <end position="636"/>
    </location>
</feature>
<reference evidence="4 5" key="1">
    <citation type="submission" date="2018-05" db="EMBL/GenBank/DDBJ databases">
        <title>Genome sequencing and assembly of the regulated plant pathogen Lachnellula willkommii and related sister species for the development of diagnostic species identification markers.</title>
        <authorList>
            <person name="Giroux E."/>
            <person name="Bilodeau G."/>
        </authorList>
    </citation>
    <scope>NUCLEOTIDE SEQUENCE [LARGE SCALE GENOMIC DNA]</scope>
    <source>
        <strain evidence="4 5">CBS 185.66</strain>
    </source>
</reference>